<dbReference type="GO" id="GO:0007160">
    <property type="term" value="P:cell-matrix adhesion"/>
    <property type="evidence" value="ECO:0007669"/>
    <property type="project" value="TreeGrafter"/>
</dbReference>
<dbReference type="InterPro" id="IPR015812">
    <property type="entry name" value="Integrin_bsu"/>
</dbReference>
<dbReference type="Gene3D" id="3.40.50.410">
    <property type="entry name" value="von Willebrand factor, type A domain"/>
    <property type="match status" value="1"/>
</dbReference>
<dbReference type="FunFam" id="2.10.25.10:FF:000036">
    <property type="entry name" value="Integrin beta"/>
    <property type="match status" value="1"/>
</dbReference>
<feature type="domain" description="Integrin beta subunit VWA" evidence="14">
    <location>
        <begin position="1"/>
        <end position="238"/>
    </location>
</feature>
<feature type="transmembrane region" description="Helical" evidence="13">
    <location>
        <begin position="467"/>
        <end position="486"/>
    </location>
</feature>
<dbReference type="FunFam" id="2.10.25.10:FF:000075">
    <property type="entry name" value="Integrin beta"/>
    <property type="match status" value="1"/>
</dbReference>
<keyword evidence="4 12" id="KW-0812">Transmembrane</keyword>
<dbReference type="SMART" id="SM00187">
    <property type="entry name" value="INB"/>
    <property type="match status" value="1"/>
</dbReference>
<keyword evidence="6" id="KW-0677">Repeat</keyword>
<keyword evidence="3" id="KW-0245">EGF-like domain</keyword>
<evidence type="ECO:0000256" key="6">
    <source>
        <dbReference type="ARBA" id="ARBA00022737"/>
    </source>
</evidence>
<dbReference type="Pfam" id="PF18372">
    <property type="entry name" value="I-EGF_1"/>
    <property type="match status" value="1"/>
</dbReference>
<keyword evidence="8 12" id="KW-0401">Integrin</keyword>
<evidence type="ECO:0000256" key="7">
    <source>
        <dbReference type="ARBA" id="ARBA00022989"/>
    </source>
</evidence>
<dbReference type="Gene3D" id="2.10.25.10">
    <property type="entry name" value="Laminin"/>
    <property type="match status" value="3"/>
</dbReference>
<evidence type="ECO:0000256" key="4">
    <source>
        <dbReference type="ARBA" id="ARBA00022692"/>
    </source>
</evidence>
<dbReference type="InterPro" id="IPR013111">
    <property type="entry name" value="EGF_extracell"/>
</dbReference>
<dbReference type="GO" id="GO:0007229">
    <property type="term" value="P:integrin-mediated signaling pathway"/>
    <property type="evidence" value="ECO:0007669"/>
    <property type="project" value="UniProtKB-KW"/>
</dbReference>
<evidence type="ECO:0000256" key="1">
    <source>
        <dbReference type="ARBA" id="ARBA00004479"/>
    </source>
</evidence>
<reference evidence="15" key="1">
    <citation type="submission" date="2022-08" db="UniProtKB">
        <authorList>
            <consortium name="EnsemblMetazoa"/>
        </authorList>
    </citation>
    <scope>IDENTIFICATION</scope>
    <source>
        <strain evidence="15">05x7-T-G4-1.051#20</strain>
    </source>
</reference>
<comment type="similarity">
    <text evidence="2 12">Belongs to the integrin beta chain family.</text>
</comment>
<evidence type="ECO:0000256" key="2">
    <source>
        <dbReference type="ARBA" id="ARBA00007449"/>
    </source>
</evidence>
<evidence type="ECO:0000313" key="16">
    <source>
        <dbReference type="Proteomes" id="UP000005408"/>
    </source>
</evidence>
<dbReference type="Pfam" id="PF07974">
    <property type="entry name" value="EGF_2"/>
    <property type="match status" value="1"/>
</dbReference>
<dbReference type="SUPFAM" id="SSF53300">
    <property type="entry name" value="vWA-like"/>
    <property type="match status" value="1"/>
</dbReference>
<keyword evidence="10" id="KW-1015">Disulfide bond</keyword>
<accession>A0A8W8MGH2</accession>
<dbReference type="InterPro" id="IPR002369">
    <property type="entry name" value="Integrin_bsu_VWA"/>
</dbReference>
<dbReference type="PANTHER" id="PTHR10082">
    <property type="entry name" value="INTEGRIN BETA SUBUNIT"/>
    <property type="match status" value="1"/>
</dbReference>
<sequence>MECDKPYSFLHRKSFTANTAEFKDVFSKVNHSGNQDIGEGMFDGLMQVMVCGDKIGWRNKARRMVVYATDVNFHQAGDGRDFPSVGQIIQKARENNINVIFVIGGNESSIIRSNYYDKLARYLPGGNHKASALSNDSKNIVDIIRDSYRSLCESVKLLTSGVPNELLLSLYSNCRTDGRLFDRTSICEGLALDEWANFSIVLRSNMTSCPSQRSSNMTIFPEGIKDRVEIEVEHECKCDCEQEPEAEPNSTKCNQRGTYECGVCHCNEGWSGDSCECDERGSEMEACGTEAGICSNVGNCTCRKCDCFEGYSGLKCECNDMACPSHNSSLCGGPAHGNCSCGKCVCTSEFSGIACECLKSDETCRAYNGTICSSHGVCDCGKCRCDAGFSGALCDTCLACPILCEDHYNCVECVGFKQGPFNDTICEERCNDFEIVSILYDEDETEFKRSIQIKSRKQCPQRPTDSLIIGLGICGAVVLVGIILIFSWKILSFIYDTVEYSRYKADTNDPLWDKSGKPIYMECTPTTQNLITCSSYSRHTDPENQNKYEGIEPTQIDVHEYKKLENIEENESTTTKKQNKYVTLDNTRVSTHKYTKLEDIKKPNPDTHETQCNYDEIDQTQVGTHKYRKLGEIKKAYHDACEKCNNYEKIDQKEADVHKYSKLREAQEIELDCPENRNSYDEINEKEIDDDHYMEIKQIKEIKLHR</sequence>
<evidence type="ECO:0000256" key="13">
    <source>
        <dbReference type="SAM" id="Phobius"/>
    </source>
</evidence>
<dbReference type="InterPro" id="IPR032695">
    <property type="entry name" value="Integrin_dom_sf"/>
</dbReference>
<dbReference type="SUPFAM" id="SSF69179">
    <property type="entry name" value="Integrin domains"/>
    <property type="match status" value="1"/>
</dbReference>
<dbReference type="GO" id="GO:0005925">
    <property type="term" value="C:focal adhesion"/>
    <property type="evidence" value="ECO:0007669"/>
    <property type="project" value="TreeGrafter"/>
</dbReference>
<protein>
    <recommendedName>
        <fullName evidence="12">Integrin beta</fullName>
    </recommendedName>
</protein>
<evidence type="ECO:0000313" key="15">
    <source>
        <dbReference type="EnsemblMetazoa" id="G32840.1:cds"/>
    </source>
</evidence>
<keyword evidence="11" id="KW-0325">Glycoprotein</keyword>
<name>A0A8W8MGH2_MAGGI</name>
<dbReference type="PROSITE" id="PS52047">
    <property type="entry name" value="I_EGF_2"/>
    <property type="match status" value="1"/>
</dbReference>
<dbReference type="Pfam" id="PF00362">
    <property type="entry name" value="Integrin_beta"/>
    <property type="match status" value="2"/>
</dbReference>
<dbReference type="InterPro" id="IPR040622">
    <property type="entry name" value="EGF_integrin_1"/>
</dbReference>
<evidence type="ECO:0000256" key="10">
    <source>
        <dbReference type="ARBA" id="ARBA00023157"/>
    </source>
</evidence>
<dbReference type="GO" id="GO:0008305">
    <property type="term" value="C:integrin complex"/>
    <property type="evidence" value="ECO:0007669"/>
    <property type="project" value="TreeGrafter"/>
</dbReference>
<keyword evidence="5" id="KW-0732">Signal</keyword>
<dbReference type="GO" id="GO:0098609">
    <property type="term" value="P:cell-cell adhesion"/>
    <property type="evidence" value="ECO:0007669"/>
    <property type="project" value="TreeGrafter"/>
</dbReference>
<dbReference type="Proteomes" id="UP000005408">
    <property type="component" value="Unassembled WGS sequence"/>
</dbReference>
<evidence type="ECO:0000256" key="9">
    <source>
        <dbReference type="ARBA" id="ARBA00023136"/>
    </source>
</evidence>
<dbReference type="SUPFAM" id="SSF57196">
    <property type="entry name" value="EGF/Laminin"/>
    <property type="match status" value="2"/>
</dbReference>
<evidence type="ECO:0000259" key="14">
    <source>
        <dbReference type="SMART" id="SM00187"/>
    </source>
</evidence>
<comment type="subcellular location">
    <subcellularLocation>
        <location evidence="12">Cell membrane</location>
        <topology evidence="12">Single-pass type I membrane protein</topology>
    </subcellularLocation>
    <subcellularLocation>
        <location evidence="1">Membrane</location>
        <topology evidence="1">Single-pass type I membrane protein</topology>
    </subcellularLocation>
</comment>
<proteinExistence type="inferred from homology"/>
<dbReference type="EnsemblMetazoa" id="G32840.1">
    <property type="protein sequence ID" value="G32840.1:cds"/>
    <property type="gene ID" value="G32840"/>
</dbReference>
<keyword evidence="9 13" id="KW-0472">Membrane</keyword>
<keyword evidence="12" id="KW-0130">Cell adhesion</keyword>
<dbReference type="AlphaFoldDB" id="A0A8W8MGH2"/>
<evidence type="ECO:0000256" key="8">
    <source>
        <dbReference type="ARBA" id="ARBA00023037"/>
    </source>
</evidence>
<keyword evidence="7 13" id="KW-1133">Transmembrane helix</keyword>
<dbReference type="PANTHER" id="PTHR10082:SF60">
    <property type="entry name" value="INTEGRIN BETA-PS"/>
    <property type="match status" value="1"/>
</dbReference>
<organism evidence="15 16">
    <name type="scientific">Magallana gigas</name>
    <name type="common">Pacific oyster</name>
    <name type="synonym">Crassostrea gigas</name>
    <dbReference type="NCBI Taxonomy" id="29159"/>
    <lineage>
        <taxon>Eukaryota</taxon>
        <taxon>Metazoa</taxon>
        <taxon>Spiralia</taxon>
        <taxon>Lophotrochozoa</taxon>
        <taxon>Mollusca</taxon>
        <taxon>Bivalvia</taxon>
        <taxon>Autobranchia</taxon>
        <taxon>Pteriomorphia</taxon>
        <taxon>Ostreida</taxon>
        <taxon>Ostreoidea</taxon>
        <taxon>Ostreidae</taxon>
        <taxon>Magallana</taxon>
    </lineage>
</organism>
<dbReference type="PRINTS" id="PR01186">
    <property type="entry name" value="INTEGRINB"/>
</dbReference>
<dbReference type="GO" id="GO:0016477">
    <property type="term" value="P:cell migration"/>
    <property type="evidence" value="ECO:0007669"/>
    <property type="project" value="TreeGrafter"/>
</dbReference>
<evidence type="ECO:0000256" key="5">
    <source>
        <dbReference type="ARBA" id="ARBA00022729"/>
    </source>
</evidence>
<evidence type="ECO:0000256" key="3">
    <source>
        <dbReference type="ARBA" id="ARBA00022536"/>
    </source>
</evidence>
<dbReference type="GO" id="GO:0005178">
    <property type="term" value="F:integrin binding"/>
    <property type="evidence" value="ECO:0007669"/>
    <property type="project" value="TreeGrafter"/>
</dbReference>
<evidence type="ECO:0000256" key="11">
    <source>
        <dbReference type="ARBA" id="ARBA00023180"/>
    </source>
</evidence>
<dbReference type="Gene3D" id="1.20.5.100">
    <property type="entry name" value="Cytochrome c1, transmembrane anchor, C-terminal"/>
    <property type="match status" value="1"/>
</dbReference>
<evidence type="ECO:0000256" key="12">
    <source>
        <dbReference type="RuleBase" id="RU000633"/>
    </source>
</evidence>
<dbReference type="GO" id="GO:0033627">
    <property type="term" value="P:cell adhesion mediated by integrin"/>
    <property type="evidence" value="ECO:0007669"/>
    <property type="project" value="TreeGrafter"/>
</dbReference>
<keyword evidence="16" id="KW-1185">Reference proteome</keyword>
<dbReference type="InterPro" id="IPR036465">
    <property type="entry name" value="vWFA_dom_sf"/>
</dbReference>
<dbReference type="GO" id="GO:0009986">
    <property type="term" value="C:cell surface"/>
    <property type="evidence" value="ECO:0007669"/>
    <property type="project" value="TreeGrafter"/>
</dbReference>